<accession>A0ABU6XME1</accession>
<evidence type="ECO:0000313" key="1">
    <source>
        <dbReference type="EMBL" id="MED6199215.1"/>
    </source>
</evidence>
<dbReference type="EMBL" id="JASCZI010212353">
    <property type="protein sequence ID" value="MED6199215.1"/>
    <property type="molecule type" value="Genomic_DNA"/>
</dbReference>
<evidence type="ECO:0000313" key="2">
    <source>
        <dbReference type="Proteomes" id="UP001341840"/>
    </source>
</evidence>
<comment type="caution">
    <text evidence="1">The sequence shown here is derived from an EMBL/GenBank/DDBJ whole genome shotgun (WGS) entry which is preliminary data.</text>
</comment>
<sequence>MVSGAPVTAEITMVVTEEVAVSRVVSDYGWQLQPYPQVSNLIQPNQVGLPTQSAAARVGCGVERVNLRVGIVRVETQSYPTNPVESKPYPTLLIATPISDESMIERLLYVVHRGEALLDIGERKLLIFEIFGDGKMG</sequence>
<organism evidence="1 2">
    <name type="scientific">Stylosanthes scabra</name>
    <dbReference type="NCBI Taxonomy" id="79078"/>
    <lineage>
        <taxon>Eukaryota</taxon>
        <taxon>Viridiplantae</taxon>
        <taxon>Streptophyta</taxon>
        <taxon>Embryophyta</taxon>
        <taxon>Tracheophyta</taxon>
        <taxon>Spermatophyta</taxon>
        <taxon>Magnoliopsida</taxon>
        <taxon>eudicotyledons</taxon>
        <taxon>Gunneridae</taxon>
        <taxon>Pentapetalae</taxon>
        <taxon>rosids</taxon>
        <taxon>fabids</taxon>
        <taxon>Fabales</taxon>
        <taxon>Fabaceae</taxon>
        <taxon>Papilionoideae</taxon>
        <taxon>50 kb inversion clade</taxon>
        <taxon>dalbergioids sensu lato</taxon>
        <taxon>Dalbergieae</taxon>
        <taxon>Pterocarpus clade</taxon>
        <taxon>Stylosanthes</taxon>
    </lineage>
</organism>
<proteinExistence type="predicted"/>
<gene>
    <name evidence="1" type="ORF">PIB30_073848</name>
</gene>
<reference evidence="1 2" key="1">
    <citation type="journal article" date="2023" name="Plants (Basel)">
        <title>Bridging the Gap: Combining Genomics and Transcriptomics Approaches to Understand Stylosanthes scabra, an Orphan Legume from the Brazilian Caatinga.</title>
        <authorList>
            <person name="Ferreira-Neto J.R.C."/>
            <person name="da Silva M.D."/>
            <person name="Binneck E."/>
            <person name="de Melo N.F."/>
            <person name="da Silva R.H."/>
            <person name="de Melo A.L.T.M."/>
            <person name="Pandolfi V."/>
            <person name="Bustamante F.O."/>
            <person name="Brasileiro-Vidal A.C."/>
            <person name="Benko-Iseppon A.M."/>
        </authorList>
    </citation>
    <scope>NUCLEOTIDE SEQUENCE [LARGE SCALE GENOMIC DNA]</scope>
    <source>
        <tissue evidence="1">Leaves</tissue>
    </source>
</reference>
<dbReference type="Proteomes" id="UP001341840">
    <property type="component" value="Unassembled WGS sequence"/>
</dbReference>
<keyword evidence="2" id="KW-1185">Reference proteome</keyword>
<protein>
    <submittedName>
        <fullName evidence="1">Uncharacterized protein</fullName>
    </submittedName>
</protein>
<name>A0ABU6XME1_9FABA</name>